<dbReference type="PANTHER" id="PTHR44379:SF5">
    <property type="entry name" value="OXIDOREDUCTASE WITH IRON-SULFUR SUBUNIT"/>
    <property type="match status" value="1"/>
</dbReference>
<evidence type="ECO:0000256" key="5">
    <source>
        <dbReference type="ARBA" id="ARBA00023014"/>
    </source>
</evidence>
<gene>
    <name evidence="7" type="ORF">GCM10009606_22350</name>
</gene>
<dbReference type="SUPFAM" id="SSF47741">
    <property type="entry name" value="CO dehydrogenase ISP C-domain like"/>
    <property type="match status" value="1"/>
</dbReference>
<dbReference type="InterPro" id="IPR036884">
    <property type="entry name" value="2Fe-2S-bd_dom_sf"/>
</dbReference>
<keyword evidence="5" id="KW-0411">Iron-sulfur</keyword>
<evidence type="ECO:0000256" key="1">
    <source>
        <dbReference type="ARBA" id="ARBA00022714"/>
    </source>
</evidence>
<dbReference type="InterPro" id="IPR001041">
    <property type="entry name" value="2Fe-2S_ferredoxin-type"/>
</dbReference>
<proteinExistence type="predicted"/>
<evidence type="ECO:0000256" key="4">
    <source>
        <dbReference type="ARBA" id="ARBA00023004"/>
    </source>
</evidence>
<dbReference type="Gene3D" id="3.10.20.30">
    <property type="match status" value="1"/>
</dbReference>
<dbReference type="InterPro" id="IPR012675">
    <property type="entry name" value="Beta-grasp_dom_sf"/>
</dbReference>
<evidence type="ECO:0000313" key="8">
    <source>
        <dbReference type="Proteomes" id="UP001499979"/>
    </source>
</evidence>
<reference evidence="7 8" key="1">
    <citation type="journal article" date="2019" name="Int. J. Syst. Evol. Microbiol.">
        <title>The Global Catalogue of Microorganisms (GCM) 10K type strain sequencing project: providing services to taxonomists for standard genome sequencing and annotation.</title>
        <authorList>
            <consortium name="The Broad Institute Genomics Platform"/>
            <consortium name="The Broad Institute Genome Sequencing Center for Infectious Disease"/>
            <person name="Wu L."/>
            <person name="Ma J."/>
        </authorList>
    </citation>
    <scope>NUCLEOTIDE SEQUENCE [LARGE SCALE GENOMIC DNA]</scope>
    <source>
        <strain evidence="7 8">JCM 11813</strain>
    </source>
</reference>
<dbReference type="InterPro" id="IPR002888">
    <property type="entry name" value="2Fe-2S-bd"/>
</dbReference>
<name>A0ABN1UFM7_9ACTN</name>
<sequence>MQTITITVNGTSHTAEIDERMLLLEFIRDEAGLTGTHNGCLEARCGCCAVEVDGQVVKSCNVLAVQVADRHVGTIEGVTPQSVSPIEHVTTQSLAGMYQPLDALGSDASALHPLQAAFHRRHAVQCGFCTPGMVMVLKNYLEEHTDPTRDEVRTAICGNLCRCTGYQHIVDAAMDAAAELRGEPAESTGSAAAEPA</sequence>
<dbReference type="SUPFAM" id="SSF54292">
    <property type="entry name" value="2Fe-2S ferredoxin-like"/>
    <property type="match status" value="1"/>
</dbReference>
<dbReference type="PROSITE" id="PS51085">
    <property type="entry name" value="2FE2S_FER_2"/>
    <property type="match status" value="1"/>
</dbReference>
<keyword evidence="1" id="KW-0001">2Fe-2S</keyword>
<dbReference type="InterPro" id="IPR051452">
    <property type="entry name" value="Diverse_Oxidoreductases"/>
</dbReference>
<keyword evidence="2" id="KW-0479">Metal-binding</keyword>
<accession>A0ABN1UFM7</accession>
<dbReference type="Gene3D" id="1.10.150.120">
    <property type="entry name" value="[2Fe-2S]-binding domain"/>
    <property type="match status" value="1"/>
</dbReference>
<keyword evidence="4" id="KW-0408">Iron</keyword>
<evidence type="ECO:0000313" key="7">
    <source>
        <dbReference type="EMBL" id="GAA1142280.1"/>
    </source>
</evidence>
<dbReference type="Pfam" id="PF01799">
    <property type="entry name" value="Fer2_2"/>
    <property type="match status" value="1"/>
</dbReference>
<keyword evidence="3" id="KW-0560">Oxidoreductase</keyword>
<keyword evidence="8" id="KW-1185">Reference proteome</keyword>
<dbReference type="RefSeq" id="WP_343907615.1">
    <property type="nucleotide sequence ID" value="NZ_BAAAJE010000008.1"/>
</dbReference>
<dbReference type="Proteomes" id="UP001499979">
    <property type="component" value="Unassembled WGS sequence"/>
</dbReference>
<evidence type="ECO:0000259" key="6">
    <source>
        <dbReference type="PROSITE" id="PS51085"/>
    </source>
</evidence>
<dbReference type="EMBL" id="BAAAJE010000008">
    <property type="protein sequence ID" value="GAA1142280.1"/>
    <property type="molecule type" value="Genomic_DNA"/>
</dbReference>
<dbReference type="InterPro" id="IPR036010">
    <property type="entry name" value="2Fe-2S_ferredoxin-like_sf"/>
</dbReference>
<feature type="domain" description="2Fe-2S ferredoxin-type" evidence="6">
    <location>
        <begin position="2"/>
        <end position="78"/>
    </location>
</feature>
<dbReference type="PANTHER" id="PTHR44379">
    <property type="entry name" value="OXIDOREDUCTASE WITH IRON-SULFUR SUBUNIT"/>
    <property type="match status" value="1"/>
</dbReference>
<protein>
    <submittedName>
        <fullName evidence="7">(2Fe-2S)-binding protein</fullName>
    </submittedName>
</protein>
<dbReference type="Pfam" id="PF00111">
    <property type="entry name" value="Fer2"/>
    <property type="match status" value="1"/>
</dbReference>
<dbReference type="CDD" id="cd00207">
    <property type="entry name" value="fer2"/>
    <property type="match status" value="1"/>
</dbReference>
<evidence type="ECO:0000256" key="3">
    <source>
        <dbReference type="ARBA" id="ARBA00023002"/>
    </source>
</evidence>
<evidence type="ECO:0000256" key="2">
    <source>
        <dbReference type="ARBA" id="ARBA00022723"/>
    </source>
</evidence>
<comment type="caution">
    <text evidence="7">The sequence shown here is derived from an EMBL/GenBank/DDBJ whole genome shotgun (WGS) entry which is preliminary data.</text>
</comment>
<organism evidence="7 8">
    <name type="scientific">Nocardioides aquiterrae</name>
    <dbReference type="NCBI Taxonomy" id="203799"/>
    <lineage>
        <taxon>Bacteria</taxon>
        <taxon>Bacillati</taxon>
        <taxon>Actinomycetota</taxon>
        <taxon>Actinomycetes</taxon>
        <taxon>Propionibacteriales</taxon>
        <taxon>Nocardioidaceae</taxon>
        <taxon>Nocardioides</taxon>
    </lineage>
</organism>